<dbReference type="PANTHER" id="PTHR42718:SF48">
    <property type="entry name" value="CONSERVED TWO-DOMAIN MEMBRANE PROTEIN-RELATED"/>
    <property type="match status" value="1"/>
</dbReference>
<feature type="transmembrane region" description="Helical" evidence="7">
    <location>
        <begin position="87"/>
        <end position="108"/>
    </location>
</feature>
<feature type="transmembrane region" description="Helical" evidence="7">
    <location>
        <begin position="369"/>
        <end position="392"/>
    </location>
</feature>
<gene>
    <name evidence="9" type="ORF">YM304_41780</name>
</gene>
<feature type="transmembrane region" description="Helical" evidence="7">
    <location>
        <begin position="207"/>
        <end position="226"/>
    </location>
</feature>
<evidence type="ECO:0000256" key="7">
    <source>
        <dbReference type="SAM" id="Phobius"/>
    </source>
</evidence>
<dbReference type="Gene3D" id="1.20.1250.20">
    <property type="entry name" value="MFS general substrate transporter like domains"/>
    <property type="match status" value="1"/>
</dbReference>
<feature type="transmembrane region" description="Helical" evidence="7">
    <location>
        <begin position="173"/>
        <end position="195"/>
    </location>
</feature>
<evidence type="ECO:0000256" key="3">
    <source>
        <dbReference type="ARBA" id="ARBA00022475"/>
    </source>
</evidence>
<keyword evidence="4 7" id="KW-0812">Transmembrane</keyword>
<dbReference type="AlphaFoldDB" id="A0A6C7EEY5"/>
<feature type="transmembrane region" description="Helical" evidence="7">
    <location>
        <begin position="340"/>
        <end position="357"/>
    </location>
</feature>
<comment type="subcellular location">
    <subcellularLocation>
        <location evidence="1">Cell membrane</location>
        <topology evidence="1">Multi-pass membrane protein</topology>
    </subcellularLocation>
</comment>
<keyword evidence="6 7" id="KW-0472">Membrane</keyword>
<feature type="transmembrane region" description="Helical" evidence="7">
    <location>
        <begin position="413"/>
        <end position="436"/>
    </location>
</feature>
<dbReference type="NCBIfam" id="TIGR00711">
    <property type="entry name" value="efflux_EmrB"/>
    <property type="match status" value="1"/>
</dbReference>
<proteinExistence type="predicted"/>
<dbReference type="Proteomes" id="UP000011863">
    <property type="component" value="Chromosome"/>
</dbReference>
<feature type="transmembrane region" description="Helical" evidence="7">
    <location>
        <begin position="305"/>
        <end position="328"/>
    </location>
</feature>
<feature type="transmembrane region" description="Helical" evidence="7">
    <location>
        <begin position="238"/>
        <end position="255"/>
    </location>
</feature>
<evidence type="ECO:0000256" key="5">
    <source>
        <dbReference type="ARBA" id="ARBA00022989"/>
    </source>
</evidence>
<sequence length="478" mass="49449">MTSQTVDEPTAASIRRARRTLLVSALATLATFLDTTILYVAFPDIASTFTGAGTTELSWVLNGYTIVFAALLVPAGKVADRLGHRKVFLIGSGVFTATSMLCGLAPNVELLNTFRLAQAVGAAMLIPSSLALVMAAFPREQLPRAVAIWGAAGAVAGALGPTLGAGVVEALGWRWAFFINLPIGVFTIVAGRRVLAESSDPTTRIPSFVGVALVAGAAAILSYGVVETDRFGWLDQRTMIVLAIGLATLAVFIVHQRHTVAPALDLELFGIGNFRWGNLAGLAFGTAFSAMFLGSILFLTEVWGWSILAAGFGVAPGPALVAIIAPRAGSLAGRIGQRPLLVAGGLFYASGGLYRYVFLSDDVDYVVDYLPSMLLTGIGVALCLPQLSSVVAQALPPTRIGVGGAVLQAIRQFGGTLGVALTVAMLGTPASLAAALAGFDRIWLVIIIGGLATTLVSLPLRTRPVVEPHTAAPAGAST</sequence>
<dbReference type="KEGG" id="aym:YM304_41780"/>
<dbReference type="InterPro" id="IPR036259">
    <property type="entry name" value="MFS_trans_sf"/>
</dbReference>
<keyword evidence="2" id="KW-0813">Transport</keyword>
<dbReference type="InterPro" id="IPR020846">
    <property type="entry name" value="MFS_dom"/>
</dbReference>
<evidence type="ECO:0000256" key="2">
    <source>
        <dbReference type="ARBA" id="ARBA00022448"/>
    </source>
</evidence>
<feature type="transmembrane region" description="Helical" evidence="7">
    <location>
        <begin position="146"/>
        <end position="167"/>
    </location>
</feature>
<dbReference type="CDD" id="cd17321">
    <property type="entry name" value="MFS_MMR_MDR_like"/>
    <property type="match status" value="1"/>
</dbReference>
<organism evidence="9 10">
    <name type="scientific">Ilumatobacter coccineus (strain NBRC 103263 / KCTC 29153 / YM16-304)</name>
    <dbReference type="NCBI Taxonomy" id="1313172"/>
    <lineage>
        <taxon>Bacteria</taxon>
        <taxon>Bacillati</taxon>
        <taxon>Actinomycetota</taxon>
        <taxon>Acidimicrobiia</taxon>
        <taxon>Acidimicrobiales</taxon>
        <taxon>Ilumatobacteraceae</taxon>
        <taxon>Ilumatobacter</taxon>
    </lineage>
</organism>
<evidence type="ECO:0000256" key="4">
    <source>
        <dbReference type="ARBA" id="ARBA00022692"/>
    </source>
</evidence>
<dbReference type="GO" id="GO:0022857">
    <property type="term" value="F:transmembrane transporter activity"/>
    <property type="evidence" value="ECO:0007669"/>
    <property type="project" value="InterPro"/>
</dbReference>
<accession>A0A6C7EEY5</accession>
<feature type="transmembrane region" description="Helical" evidence="7">
    <location>
        <begin position="442"/>
        <end position="460"/>
    </location>
</feature>
<dbReference type="RefSeq" id="WP_015443739.1">
    <property type="nucleotide sequence ID" value="NC_020520.1"/>
</dbReference>
<keyword evidence="10" id="KW-1185">Reference proteome</keyword>
<feature type="transmembrane region" description="Helical" evidence="7">
    <location>
        <begin position="57"/>
        <end position="75"/>
    </location>
</feature>
<dbReference type="GO" id="GO:0005886">
    <property type="term" value="C:plasma membrane"/>
    <property type="evidence" value="ECO:0007669"/>
    <property type="project" value="UniProtKB-SubCell"/>
</dbReference>
<evidence type="ECO:0000313" key="9">
    <source>
        <dbReference type="EMBL" id="BAN04492.1"/>
    </source>
</evidence>
<name>A0A6C7EEY5_ILUCY</name>
<keyword evidence="5 7" id="KW-1133">Transmembrane helix</keyword>
<keyword evidence="3" id="KW-1003">Cell membrane</keyword>
<evidence type="ECO:0000313" key="10">
    <source>
        <dbReference type="Proteomes" id="UP000011863"/>
    </source>
</evidence>
<dbReference type="PROSITE" id="PS50850">
    <property type="entry name" value="MFS"/>
    <property type="match status" value="1"/>
</dbReference>
<protein>
    <submittedName>
        <fullName evidence="9">Putative drug resistance transporter</fullName>
    </submittedName>
</protein>
<feature type="transmembrane region" description="Helical" evidence="7">
    <location>
        <begin position="114"/>
        <end position="134"/>
    </location>
</feature>
<dbReference type="EMBL" id="AP012057">
    <property type="protein sequence ID" value="BAN04492.1"/>
    <property type="molecule type" value="Genomic_DNA"/>
</dbReference>
<evidence type="ECO:0000256" key="6">
    <source>
        <dbReference type="ARBA" id="ARBA00023136"/>
    </source>
</evidence>
<feature type="domain" description="Major facilitator superfamily (MFS) profile" evidence="8">
    <location>
        <begin position="20"/>
        <end position="461"/>
    </location>
</feature>
<evidence type="ECO:0000256" key="1">
    <source>
        <dbReference type="ARBA" id="ARBA00004651"/>
    </source>
</evidence>
<dbReference type="OrthoDB" id="7375466at2"/>
<reference evidence="9 10" key="1">
    <citation type="journal article" date="2013" name="Int. J. Syst. Evol. Microbiol.">
        <title>Ilumatobacter nonamiense sp. nov. and Ilumatobacter coccineum sp. nov., isolated from seashore sand.</title>
        <authorList>
            <person name="Matsumoto A."/>
            <person name="Kasai H."/>
            <person name="Matsuo Y."/>
            <person name="Shizuri Y."/>
            <person name="Ichikawa N."/>
            <person name="Fujita N."/>
            <person name="Omura S."/>
            <person name="Takahashi Y."/>
        </authorList>
    </citation>
    <scope>NUCLEOTIDE SEQUENCE [LARGE SCALE GENOMIC DNA]</scope>
    <source>
        <strain evidence="10">NBRC 103263 / KCTC 29153 / YM16-304</strain>
    </source>
</reference>
<dbReference type="InterPro" id="IPR004638">
    <property type="entry name" value="EmrB-like"/>
</dbReference>
<feature type="transmembrane region" description="Helical" evidence="7">
    <location>
        <begin position="276"/>
        <end position="299"/>
    </location>
</feature>
<evidence type="ECO:0000259" key="8">
    <source>
        <dbReference type="PROSITE" id="PS50850"/>
    </source>
</evidence>
<dbReference type="SUPFAM" id="SSF103473">
    <property type="entry name" value="MFS general substrate transporter"/>
    <property type="match status" value="1"/>
</dbReference>
<feature type="transmembrane region" description="Helical" evidence="7">
    <location>
        <begin position="21"/>
        <end position="42"/>
    </location>
</feature>
<dbReference type="Pfam" id="PF07690">
    <property type="entry name" value="MFS_1"/>
    <property type="match status" value="1"/>
</dbReference>
<dbReference type="PANTHER" id="PTHR42718">
    <property type="entry name" value="MAJOR FACILITATOR SUPERFAMILY MULTIDRUG TRANSPORTER MFSC"/>
    <property type="match status" value="1"/>
</dbReference>
<dbReference type="InterPro" id="IPR011701">
    <property type="entry name" value="MFS"/>
</dbReference>